<feature type="domain" description="FAD-binding FR-type" evidence="2">
    <location>
        <begin position="11"/>
        <end position="121"/>
    </location>
</feature>
<proteinExistence type="inferred from homology"/>
<evidence type="ECO:0000313" key="3">
    <source>
        <dbReference type="EMBL" id="MCB6184857.1"/>
    </source>
</evidence>
<keyword evidence="4" id="KW-1185">Reference proteome</keyword>
<evidence type="ECO:0000313" key="4">
    <source>
        <dbReference type="Proteomes" id="UP001165395"/>
    </source>
</evidence>
<evidence type="ECO:0000259" key="2">
    <source>
        <dbReference type="PROSITE" id="PS51384"/>
    </source>
</evidence>
<dbReference type="InterPro" id="IPR039261">
    <property type="entry name" value="FNR_nucleotide-bd"/>
</dbReference>
<dbReference type="Pfam" id="PF08021">
    <property type="entry name" value="FAD_binding_9"/>
    <property type="match status" value="1"/>
</dbReference>
<dbReference type="CDD" id="cd06193">
    <property type="entry name" value="siderophore_interacting"/>
    <property type="match status" value="1"/>
</dbReference>
<reference evidence="3" key="1">
    <citation type="submission" date="2021-10" db="EMBL/GenBank/DDBJ databases">
        <title>The complete genome sequence of Leeia sp. TBRC 13508.</title>
        <authorList>
            <person name="Charoenyingcharoen P."/>
            <person name="Yukphan P."/>
        </authorList>
    </citation>
    <scope>NUCLEOTIDE SEQUENCE</scope>
    <source>
        <strain evidence="3">TBRC 13508</strain>
    </source>
</reference>
<dbReference type="EMBL" id="JAJBZT010000010">
    <property type="protein sequence ID" value="MCB6184857.1"/>
    <property type="molecule type" value="Genomic_DNA"/>
</dbReference>
<comment type="similarity">
    <text evidence="1">Belongs to the SIP oxidoreductase family.</text>
</comment>
<dbReference type="InterPro" id="IPR007037">
    <property type="entry name" value="SIP_rossman_dom"/>
</dbReference>
<name>A0ABS8D9P4_9NEIS</name>
<gene>
    <name evidence="3" type="ORF">LIN78_15015</name>
</gene>
<evidence type="ECO:0000256" key="1">
    <source>
        <dbReference type="ARBA" id="ARBA00035644"/>
    </source>
</evidence>
<dbReference type="PANTHER" id="PTHR30157">
    <property type="entry name" value="FERRIC REDUCTASE, NADPH-DEPENDENT"/>
    <property type="match status" value="1"/>
</dbReference>
<dbReference type="SUPFAM" id="SSF63380">
    <property type="entry name" value="Riboflavin synthase domain-like"/>
    <property type="match status" value="1"/>
</dbReference>
<dbReference type="PROSITE" id="PS51384">
    <property type="entry name" value="FAD_FR"/>
    <property type="match status" value="1"/>
</dbReference>
<comment type="caution">
    <text evidence="3">The sequence shown here is derived from an EMBL/GenBank/DDBJ whole genome shotgun (WGS) entry which is preliminary data.</text>
</comment>
<accession>A0ABS8D9P4</accession>
<dbReference type="InterPro" id="IPR017927">
    <property type="entry name" value="FAD-bd_FR_type"/>
</dbReference>
<dbReference type="RefSeq" id="WP_227181677.1">
    <property type="nucleotide sequence ID" value="NZ_JAJBZT010000010.1"/>
</dbReference>
<dbReference type="InterPro" id="IPR013113">
    <property type="entry name" value="SIP_FAD-bd"/>
</dbReference>
<protein>
    <submittedName>
        <fullName evidence="3">Siderophore-interacting protein</fullName>
    </submittedName>
</protein>
<sequence>MFFTGKQRGINRVRREIVLRDVNVAALDWKGPSLLYVTFKGEALTTFESDSFDDHIKFIFTDASGQQFKRDYTPILMNKAAGELVIAFAVHAGGKASDWATSAKIGDSAIIAGPKGSMVIPMDYDWHFLVGDESSFPAIERRLKELPAGMPTKVLLKIENAQSREEIAKEHSHIQFVSDNAGLINALQAAHLPSGEGFVWCAGESNAMKKARDILIHEKNHPKSDMKVAAYWKVGEADFHDRLV</sequence>
<dbReference type="Proteomes" id="UP001165395">
    <property type="component" value="Unassembled WGS sequence"/>
</dbReference>
<dbReference type="PANTHER" id="PTHR30157:SF0">
    <property type="entry name" value="NADPH-DEPENDENT FERRIC-CHELATE REDUCTASE"/>
    <property type="match status" value="1"/>
</dbReference>
<dbReference type="Gene3D" id="3.40.50.80">
    <property type="entry name" value="Nucleotide-binding domain of ferredoxin-NADP reductase (FNR) module"/>
    <property type="match status" value="1"/>
</dbReference>
<dbReference type="InterPro" id="IPR039374">
    <property type="entry name" value="SIP_fam"/>
</dbReference>
<dbReference type="Pfam" id="PF04954">
    <property type="entry name" value="SIP"/>
    <property type="match status" value="1"/>
</dbReference>
<organism evidence="3 4">
    <name type="scientific">Leeia speluncae</name>
    <dbReference type="NCBI Taxonomy" id="2884804"/>
    <lineage>
        <taxon>Bacteria</taxon>
        <taxon>Pseudomonadati</taxon>
        <taxon>Pseudomonadota</taxon>
        <taxon>Betaproteobacteria</taxon>
        <taxon>Neisseriales</taxon>
        <taxon>Leeiaceae</taxon>
        <taxon>Leeia</taxon>
    </lineage>
</organism>
<dbReference type="InterPro" id="IPR017938">
    <property type="entry name" value="Riboflavin_synthase-like_b-brl"/>
</dbReference>
<dbReference type="Gene3D" id="2.40.30.10">
    <property type="entry name" value="Translation factors"/>
    <property type="match status" value="1"/>
</dbReference>